<dbReference type="VEuPathDB" id="VectorBase:BGLB033966"/>
<name>A0A2C9LR75_BIOGL</name>
<dbReference type="EnsemblMetazoa" id="BGLB033966-RB">
    <property type="protein sequence ID" value="BGLB033966-PB"/>
    <property type="gene ID" value="BGLB033966"/>
</dbReference>
<reference evidence="1" key="1">
    <citation type="submission" date="2020-05" db="UniProtKB">
        <authorList>
            <consortium name="EnsemblMetazoa"/>
        </authorList>
    </citation>
    <scope>IDENTIFICATION</scope>
    <source>
        <strain evidence="1">BB02</strain>
    </source>
</reference>
<evidence type="ECO:0000313" key="2">
    <source>
        <dbReference type="Proteomes" id="UP000076420"/>
    </source>
</evidence>
<dbReference type="InterPro" id="IPR009003">
    <property type="entry name" value="Peptidase_S1_PA"/>
</dbReference>
<gene>
    <name evidence="1" type="primary">106056584</name>
</gene>
<accession>A0A2C9LR75</accession>
<evidence type="ECO:0000313" key="1">
    <source>
        <dbReference type="EnsemblMetazoa" id="BGLB033966-PA"/>
    </source>
</evidence>
<dbReference type="VEuPathDB" id="VectorBase:BGLAX_052014"/>
<sequence length="328" mass="37624">MDELDRKNSLCEFNVYGIHEMHPILEGGEANLENYNERCEKNPGHIKFVSLEQFAKKHLPFNCRSDELLQLIKVLAGLTVRLAAAASSPDRPKCWPNTQIPYPSMDEKTRTGTGRIKDIHKYSKIQKHQQYGSCPCQKCEKNRKNGKSGREVWIEIEVYTAQHVIFDELEARGASCRLFFDENDCQLFTIEVLNFADANINEDWCLFNCVTCDPAIMDKLENLMSDYRRLWRPTYEYFKSSRDDHRLVIIVSHPHGCPKQISVGKWLERNQKGDSESKYIYTAATCPGSSGAAVYRLGYSGYLDFDRHVHGGTECNLNYSSIGLDDLD</sequence>
<dbReference type="KEGG" id="bgt:106056584"/>
<protein>
    <submittedName>
        <fullName evidence="1">Uncharacterized protein</fullName>
    </submittedName>
</protein>
<dbReference type="Proteomes" id="UP000076420">
    <property type="component" value="Unassembled WGS sequence"/>
</dbReference>
<dbReference type="SUPFAM" id="SSF50494">
    <property type="entry name" value="Trypsin-like serine proteases"/>
    <property type="match status" value="1"/>
</dbReference>
<dbReference type="AlphaFoldDB" id="A0A2C9LR75"/>
<dbReference type="EnsemblMetazoa" id="BGLB033966-RA">
    <property type="protein sequence ID" value="BGLB033966-PA"/>
    <property type="gene ID" value="BGLB033966"/>
</dbReference>
<proteinExistence type="predicted"/>
<organism evidence="1 2">
    <name type="scientific">Biomphalaria glabrata</name>
    <name type="common">Bloodfluke planorb</name>
    <name type="synonym">Freshwater snail</name>
    <dbReference type="NCBI Taxonomy" id="6526"/>
    <lineage>
        <taxon>Eukaryota</taxon>
        <taxon>Metazoa</taxon>
        <taxon>Spiralia</taxon>
        <taxon>Lophotrochozoa</taxon>
        <taxon>Mollusca</taxon>
        <taxon>Gastropoda</taxon>
        <taxon>Heterobranchia</taxon>
        <taxon>Euthyneura</taxon>
        <taxon>Panpulmonata</taxon>
        <taxon>Hygrophila</taxon>
        <taxon>Lymnaeoidea</taxon>
        <taxon>Planorbidae</taxon>
        <taxon>Biomphalaria</taxon>
    </lineage>
</organism>